<dbReference type="RefSeq" id="WP_130425540.1">
    <property type="nucleotide sequence ID" value="NZ_SHKW01000008.1"/>
</dbReference>
<evidence type="ECO:0000259" key="1">
    <source>
        <dbReference type="Pfam" id="PF01261"/>
    </source>
</evidence>
<proteinExistence type="predicted"/>
<sequence>MSSNLTRRSFVAAAGAFTAASALPGMASGQRLRYLRYGYAAMTWGDNERQAIEDIAAVGYPGIQFRANAVKDFTATELKDLLAKHNLRFVALSSGTISLEQPEGPQIEAHMVNAKFAKAAGAEYLQILDVLKGHPRTATPDECKRLGKMLNNLGKQTADIGLLLGYHNHLNTLSEMPGNLEQIMDYSDPAYVKLELDTAHITAGGGDPGKEIRKYRDRLLFMHLKDVRPIPLKPGANYPFQFVELGKGTVDFAGTFAALDAINYKGWAVVELDREPDDSKTPKESAQISRDFLVQKMGVKV</sequence>
<dbReference type="AlphaFoldDB" id="A0A4Q7XY89"/>
<evidence type="ECO:0000313" key="2">
    <source>
        <dbReference type="EMBL" id="RZU29068.1"/>
    </source>
</evidence>
<dbReference type="PROSITE" id="PS51318">
    <property type="entry name" value="TAT"/>
    <property type="match status" value="1"/>
</dbReference>
<reference evidence="2 3" key="1">
    <citation type="submission" date="2019-02" db="EMBL/GenBank/DDBJ databases">
        <title>Genomic Encyclopedia of Archaeal and Bacterial Type Strains, Phase II (KMG-II): from individual species to whole genera.</title>
        <authorList>
            <person name="Goeker M."/>
        </authorList>
    </citation>
    <scope>NUCLEOTIDE SEQUENCE [LARGE SCALE GENOMIC DNA]</scope>
    <source>
        <strain evidence="2 3">DSM 18101</strain>
    </source>
</reference>
<dbReference type="InterPro" id="IPR013022">
    <property type="entry name" value="Xyl_isomerase-like_TIM-brl"/>
</dbReference>
<dbReference type="SUPFAM" id="SSF51658">
    <property type="entry name" value="Xylose isomerase-like"/>
    <property type="match status" value="1"/>
</dbReference>
<accession>A0A4Q7XY89</accession>
<keyword evidence="3" id="KW-1185">Reference proteome</keyword>
<dbReference type="Gene3D" id="3.20.20.150">
    <property type="entry name" value="Divalent-metal-dependent TIM barrel enzymes"/>
    <property type="match status" value="1"/>
</dbReference>
<dbReference type="InterPro" id="IPR006311">
    <property type="entry name" value="TAT_signal"/>
</dbReference>
<gene>
    <name evidence="2" type="ORF">BDD14_6662</name>
</gene>
<dbReference type="InterPro" id="IPR050312">
    <property type="entry name" value="IolE/XylAMocC-like"/>
</dbReference>
<dbReference type="PANTHER" id="PTHR12110:SF41">
    <property type="entry name" value="INOSOSE DEHYDRATASE"/>
    <property type="match status" value="1"/>
</dbReference>
<dbReference type="Proteomes" id="UP000292958">
    <property type="component" value="Unassembled WGS sequence"/>
</dbReference>
<evidence type="ECO:0000313" key="3">
    <source>
        <dbReference type="Proteomes" id="UP000292958"/>
    </source>
</evidence>
<feature type="domain" description="Xylose isomerase-like TIM barrel" evidence="1">
    <location>
        <begin position="53"/>
        <end position="291"/>
    </location>
</feature>
<protein>
    <submittedName>
        <fullName evidence="2">Inosose dehydratase</fullName>
    </submittedName>
</protein>
<dbReference type="OrthoDB" id="9779184at2"/>
<dbReference type="EMBL" id="SHKW01000008">
    <property type="protein sequence ID" value="RZU29068.1"/>
    <property type="molecule type" value="Genomic_DNA"/>
</dbReference>
<organism evidence="2 3">
    <name type="scientific">Edaphobacter modestus</name>
    <dbReference type="NCBI Taxonomy" id="388466"/>
    <lineage>
        <taxon>Bacteria</taxon>
        <taxon>Pseudomonadati</taxon>
        <taxon>Acidobacteriota</taxon>
        <taxon>Terriglobia</taxon>
        <taxon>Terriglobales</taxon>
        <taxon>Acidobacteriaceae</taxon>
        <taxon>Edaphobacter</taxon>
    </lineage>
</organism>
<name>A0A4Q7XY89_9BACT</name>
<dbReference type="PANTHER" id="PTHR12110">
    <property type="entry name" value="HYDROXYPYRUVATE ISOMERASE"/>
    <property type="match status" value="1"/>
</dbReference>
<dbReference type="Pfam" id="PF01261">
    <property type="entry name" value="AP_endonuc_2"/>
    <property type="match status" value="1"/>
</dbReference>
<dbReference type="InterPro" id="IPR036237">
    <property type="entry name" value="Xyl_isomerase-like_sf"/>
</dbReference>
<comment type="caution">
    <text evidence="2">The sequence shown here is derived from an EMBL/GenBank/DDBJ whole genome shotgun (WGS) entry which is preliminary data.</text>
</comment>